<evidence type="ECO:0000313" key="3">
    <source>
        <dbReference type="EnsemblPlants" id="TuG1812G0200001598.01.T02"/>
    </source>
</evidence>
<organism evidence="3 4">
    <name type="scientific">Triticum urartu</name>
    <name type="common">Red wild einkorn</name>
    <name type="synonym">Crithodium urartu</name>
    <dbReference type="NCBI Taxonomy" id="4572"/>
    <lineage>
        <taxon>Eukaryota</taxon>
        <taxon>Viridiplantae</taxon>
        <taxon>Streptophyta</taxon>
        <taxon>Embryophyta</taxon>
        <taxon>Tracheophyta</taxon>
        <taxon>Spermatophyta</taxon>
        <taxon>Magnoliopsida</taxon>
        <taxon>Liliopsida</taxon>
        <taxon>Poales</taxon>
        <taxon>Poaceae</taxon>
        <taxon>BOP clade</taxon>
        <taxon>Pooideae</taxon>
        <taxon>Triticodae</taxon>
        <taxon>Triticeae</taxon>
        <taxon>Triticinae</taxon>
        <taxon>Triticum</taxon>
    </lineage>
</organism>
<dbReference type="Gramene" id="TuG1812G0200001598.01.T02">
    <property type="protein sequence ID" value="TuG1812G0200001598.01.T02"/>
    <property type="gene ID" value="TuG1812G0200001598.01"/>
</dbReference>
<dbReference type="Proteomes" id="UP000015106">
    <property type="component" value="Chromosome 2"/>
</dbReference>
<proteinExistence type="predicted"/>
<feature type="region of interest" description="Disordered" evidence="1">
    <location>
        <begin position="1"/>
        <end position="68"/>
    </location>
</feature>
<evidence type="ECO:0000256" key="2">
    <source>
        <dbReference type="SAM" id="Phobius"/>
    </source>
</evidence>
<reference evidence="3" key="3">
    <citation type="submission" date="2022-06" db="UniProtKB">
        <authorList>
            <consortium name="EnsemblPlants"/>
        </authorList>
    </citation>
    <scope>IDENTIFICATION</scope>
</reference>
<sequence length="168" mass="18051">MNAGAHWSGQRSPSSPPPVLPGQVEAPLRSRCSSSPSCRIGHRSGRGGPRGRHARASARRRWRQRRRRGTRMRLLYPAPSPNPVAEVLEEALELGMLAGDGLLAPPDALAVAAMSLSILSCAVVWAQISRGRRRRCRKVVGPAVDVHGGADDDLGKDLMYLPGVLVCP</sequence>
<reference evidence="4" key="1">
    <citation type="journal article" date="2013" name="Nature">
        <title>Draft genome of the wheat A-genome progenitor Triticum urartu.</title>
        <authorList>
            <person name="Ling H.Q."/>
            <person name="Zhao S."/>
            <person name="Liu D."/>
            <person name="Wang J."/>
            <person name="Sun H."/>
            <person name="Zhang C."/>
            <person name="Fan H."/>
            <person name="Li D."/>
            <person name="Dong L."/>
            <person name="Tao Y."/>
            <person name="Gao C."/>
            <person name="Wu H."/>
            <person name="Li Y."/>
            <person name="Cui Y."/>
            <person name="Guo X."/>
            <person name="Zheng S."/>
            <person name="Wang B."/>
            <person name="Yu K."/>
            <person name="Liang Q."/>
            <person name="Yang W."/>
            <person name="Lou X."/>
            <person name="Chen J."/>
            <person name="Feng M."/>
            <person name="Jian J."/>
            <person name="Zhang X."/>
            <person name="Luo G."/>
            <person name="Jiang Y."/>
            <person name="Liu J."/>
            <person name="Wang Z."/>
            <person name="Sha Y."/>
            <person name="Zhang B."/>
            <person name="Wu H."/>
            <person name="Tang D."/>
            <person name="Shen Q."/>
            <person name="Xue P."/>
            <person name="Zou S."/>
            <person name="Wang X."/>
            <person name="Liu X."/>
            <person name="Wang F."/>
            <person name="Yang Y."/>
            <person name="An X."/>
            <person name="Dong Z."/>
            <person name="Zhang K."/>
            <person name="Zhang X."/>
            <person name="Luo M.C."/>
            <person name="Dvorak J."/>
            <person name="Tong Y."/>
            <person name="Wang J."/>
            <person name="Yang H."/>
            <person name="Li Z."/>
            <person name="Wang D."/>
            <person name="Zhang A."/>
            <person name="Wang J."/>
        </authorList>
    </citation>
    <scope>NUCLEOTIDE SEQUENCE</scope>
    <source>
        <strain evidence="4">cv. G1812</strain>
    </source>
</reference>
<keyword evidence="2" id="KW-0472">Membrane</keyword>
<accession>A0A8R7TEC6</accession>
<feature type="compositionally biased region" description="Basic residues" evidence="1">
    <location>
        <begin position="40"/>
        <end position="68"/>
    </location>
</feature>
<dbReference type="EnsemblPlants" id="TuG1812G0200001598.01.T02">
    <property type="protein sequence ID" value="TuG1812G0200001598.01.T02"/>
    <property type="gene ID" value="TuG1812G0200001598.01"/>
</dbReference>
<name>A0A8R7TEC6_TRIUA</name>
<evidence type="ECO:0000313" key="4">
    <source>
        <dbReference type="Proteomes" id="UP000015106"/>
    </source>
</evidence>
<feature type="transmembrane region" description="Helical" evidence="2">
    <location>
        <begin position="108"/>
        <end position="128"/>
    </location>
</feature>
<protein>
    <submittedName>
        <fullName evidence="3">Uncharacterized protein</fullName>
    </submittedName>
</protein>
<keyword evidence="4" id="KW-1185">Reference proteome</keyword>
<reference evidence="3" key="2">
    <citation type="submission" date="2018-03" db="EMBL/GenBank/DDBJ databases">
        <title>The Triticum urartu genome reveals the dynamic nature of wheat genome evolution.</title>
        <authorList>
            <person name="Ling H."/>
            <person name="Ma B."/>
            <person name="Shi X."/>
            <person name="Liu H."/>
            <person name="Dong L."/>
            <person name="Sun H."/>
            <person name="Cao Y."/>
            <person name="Gao Q."/>
            <person name="Zheng S."/>
            <person name="Li Y."/>
            <person name="Yu Y."/>
            <person name="Du H."/>
            <person name="Qi M."/>
            <person name="Li Y."/>
            <person name="Yu H."/>
            <person name="Cui Y."/>
            <person name="Wang N."/>
            <person name="Chen C."/>
            <person name="Wu H."/>
            <person name="Zhao Y."/>
            <person name="Zhang J."/>
            <person name="Li Y."/>
            <person name="Zhou W."/>
            <person name="Zhang B."/>
            <person name="Hu W."/>
            <person name="Eijk M."/>
            <person name="Tang J."/>
            <person name="Witsenboer H."/>
            <person name="Zhao S."/>
            <person name="Li Z."/>
            <person name="Zhang A."/>
            <person name="Wang D."/>
            <person name="Liang C."/>
        </authorList>
    </citation>
    <scope>NUCLEOTIDE SEQUENCE [LARGE SCALE GENOMIC DNA]</scope>
    <source>
        <strain evidence="3">cv. G1812</strain>
    </source>
</reference>
<evidence type="ECO:0000256" key="1">
    <source>
        <dbReference type="SAM" id="MobiDB-lite"/>
    </source>
</evidence>
<keyword evidence="2" id="KW-1133">Transmembrane helix</keyword>
<keyword evidence="2" id="KW-0812">Transmembrane</keyword>
<feature type="compositionally biased region" description="Low complexity" evidence="1">
    <location>
        <begin position="29"/>
        <end position="39"/>
    </location>
</feature>
<dbReference type="AlphaFoldDB" id="A0A8R7TEC6"/>